<protein>
    <recommendedName>
        <fullName evidence="4">CCHC-type domain-containing protein</fullName>
    </recommendedName>
</protein>
<dbReference type="AlphaFoldDB" id="A0AAQ3U6L2"/>
<evidence type="ECO:0000313" key="3">
    <source>
        <dbReference type="Proteomes" id="UP001341281"/>
    </source>
</evidence>
<evidence type="ECO:0000313" key="2">
    <source>
        <dbReference type="EMBL" id="WVZ84847.1"/>
    </source>
</evidence>
<proteinExistence type="predicted"/>
<evidence type="ECO:0000256" key="1">
    <source>
        <dbReference type="SAM" id="MobiDB-lite"/>
    </source>
</evidence>
<sequence>MGRLRSIDSPKKALDLSWVPDGMDHSAACRLAIRVPGYEQLVENDRTEYHITNDEKVFHANLFPDNENISDYIPDTDEEDNDNCAVDDDEDCVAVEHVTDLENPKIEVGVTFEDGHTFKKAIRQYAILNEIEIAAPYSEAKSSEPPEGGRVTDLSAIYLSIPPRNSSHNRGSKKRRQYKRCGQFGHIQKTCNETVYDSDAPPPVPPKPKRKRAKKKEEVVTEEVEANPSTPKRKRTKRMKEVIIEEVAASPSTPLRLQQGPSSPFDLSCKHRLQQTPSNPFDLNCSPRALTRSRARKIAMEEAEVHGRMVLKHLMHYYFESCKGILVFALHDLCWQADI</sequence>
<reference evidence="2 3" key="1">
    <citation type="submission" date="2024-02" db="EMBL/GenBank/DDBJ databases">
        <title>High-quality chromosome-scale genome assembly of Pensacola bahiagrass (Paspalum notatum Flugge var. saurae).</title>
        <authorList>
            <person name="Vega J.M."/>
            <person name="Podio M."/>
            <person name="Orjuela J."/>
            <person name="Siena L.A."/>
            <person name="Pessino S.C."/>
            <person name="Combes M.C."/>
            <person name="Mariac C."/>
            <person name="Albertini E."/>
            <person name="Pupilli F."/>
            <person name="Ortiz J.P.A."/>
            <person name="Leblanc O."/>
        </authorList>
    </citation>
    <scope>NUCLEOTIDE SEQUENCE [LARGE SCALE GENOMIC DNA]</scope>
    <source>
        <strain evidence="2">R1</strain>
        <tissue evidence="2">Leaf</tissue>
    </source>
</reference>
<dbReference type="Proteomes" id="UP001341281">
    <property type="component" value="Chromosome 07"/>
</dbReference>
<gene>
    <name evidence="2" type="ORF">U9M48_031833</name>
</gene>
<feature type="region of interest" description="Disordered" evidence="1">
    <location>
        <begin position="192"/>
        <end position="237"/>
    </location>
</feature>
<organism evidence="2 3">
    <name type="scientific">Paspalum notatum var. saurae</name>
    <dbReference type="NCBI Taxonomy" id="547442"/>
    <lineage>
        <taxon>Eukaryota</taxon>
        <taxon>Viridiplantae</taxon>
        <taxon>Streptophyta</taxon>
        <taxon>Embryophyta</taxon>
        <taxon>Tracheophyta</taxon>
        <taxon>Spermatophyta</taxon>
        <taxon>Magnoliopsida</taxon>
        <taxon>Liliopsida</taxon>
        <taxon>Poales</taxon>
        <taxon>Poaceae</taxon>
        <taxon>PACMAD clade</taxon>
        <taxon>Panicoideae</taxon>
        <taxon>Andropogonodae</taxon>
        <taxon>Paspaleae</taxon>
        <taxon>Paspalinae</taxon>
        <taxon>Paspalum</taxon>
    </lineage>
</organism>
<keyword evidence="3" id="KW-1185">Reference proteome</keyword>
<dbReference type="EMBL" id="CP144751">
    <property type="protein sequence ID" value="WVZ84847.1"/>
    <property type="molecule type" value="Genomic_DNA"/>
</dbReference>
<name>A0AAQ3U6L2_PASNO</name>
<evidence type="ECO:0008006" key="4">
    <source>
        <dbReference type="Google" id="ProtNLM"/>
    </source>
</evidence>
<accession>A0AAQ3U6L2</accession>